<feature type="compositionally biased region" description="Basic and acidic residues" evidence="1">
    <location>
        <begin position="1"/>
        <end position="13"/>
    </location>
</feature>
<name>A0A3N2PW98_SODAK</name>
<feature type="region of interest" description="Disordered" evidence="1">
    <location>
        <begin position="1"/>
        <end position="102"/>
    </location>
</feature>
<dbReference type="AlphaFoldDB" id="A0A3N2PW98"/>
<feature type="region of interest" description="Disordered" evidence="1">
    <location>
        <begin position="333"/>
        <end position="353"/>
    </location>
</feature>
<dbReference type="PANTHER" id="PTHR42032:SF1">
    <property type="entry name" value="YALI0E30679P"/>
    <property type="match status" value="1"/>
</dbReference>
<gene>
    <name evidence="2" type="ORF">SODALDRAFT_311822</name>
</gene>
<feature type="region of interest" description="Disordered" evidence="1">
    <location>
        <begin position="179"/>
        <end position="225"/>
    </location>
</feature>
<dbReference type="STRING" id="1314773.A0A3N2PW98"/>
<dbReference type="OrthoDB" id="5422510at2759"/>
<protein>
    <submittedName>
        <fullName evidence="2">Uncharacterized protein</fullName>
    </submittedName>
</protein>
<evidence type="ECO:0000256" key="1">
    <source>
        <dbReference type="SAM" id="MobiDB-lite"/>
    </source>
</evidence>
<dbReference type="Proteomes" id="UP000272025">
    <property type="component" value="Unassembled WGS sequence"/>
</dbReference>
<organism evidence="2 3">
    <name type="scientific">Sodiomyces alkalinus (strain CBS 110278 / VKM F-3762 / F11)</name>
    <name type="common">Alkaliphilic filamentous fungus</name>
    <dbReference type="NCBI Taxonomy" id="1314773"/>
    <lineage>
        <taxon>Eukaryota</taxon>
        <taxon>Fungi</taxon>
        <taxon>Dikarya</taxon>
        <taxon>Ascomycota</taxon>
        <taxon>Pezizomycotina</taxon>
        <taxon>Sordariomycetes</taxon>
        <taxon>Hypocreomycetidae</taxon>
        <taxon>Glomerellales</taxon>
        <taxon>Plectosphaerellaceae</taxon>
        <taxon>Sodiomyces</taxon>
    </lineage>
</organism>
<dbReference type="EMBL" id="ML119055">
    <property type="protein sequence ID" value="ROT38799.1"/>
    <property type="molecule type" value="Genomic_DNA"/>
</dbReference>
<keyword evidence="3" id="KW-1185">Reference proteome</keyword>
<evidence type="ECO:0000313" key="2">
    <source>
        <dbReference type="EMBL" id="ROT38799.1"/>
    </source>
</evidence>
<feature type="region of interest" description="Disordered" evidence="1">
    <location>
        <begin position="463"/>
        <end position="497"/>
    </location>
</feature>
<feature type="compositionally biased region" description="Polar residues" evidence="1">
    <location>
        <begin position="184"/>
        <end position="195"/>
    </location>
</feature>
<accession>A0A3N2PW98</accession>
<dbReference type="RefSeq" id="XP_028466605.1">
    <property type="nucleotide sequence ID" value="XM_028609181.1"/>
</dbReference>
<evidence type="ECO:0000313" key="3">
    <source>
        <dbReference type="Proteomes" id="UP000272025"/>
    </source>
</evidence>
<proteinExistence type="predicted"/>
<sequence>MEHRSMAEDREPRSLSSTSPDTGPGLATGRYAGTGTTPFSPPAGHSIRRSMTLDEGPRFRRHGPSHPDSFDAPRRRSTTSLDEARELFNPQPNGGRLPEEEGSNWASVPLAFALLPALGGIFFQNGSAVVTDVMLLGLAAIFLHWSVTQPWRWYHSAQEVRVREEGHYDFAVDYESEEADHVSVSETGQPSSSSGKAKAVPGKASSLREEEPVPPPPKRNTEREAARRDALAELYIHEVSALASCFLLPALGAYLLHTIRAQLSRPSEGLVSNYNLTIFLLASELRPLSHLMRLVQSRTVHLQRIVHENPYEQEPSGGGPRQINEVLERLEVLESRRDPNPPAPTDRGASELARAKQEAAMVRDIRNAIQPELDALNRAVRRYEKKATVQALQTESRFGVVDTRLNDAIALAAAAAKNSAAAPGFLQWLVESAVGLVVLPFRALVSLVMFPFRTLVGFVSRKNRTSGKSSRSGRASKSLNDSRWLRGDRQLSGRAAR</sequence>
<feature type="compositionally biased region" description="Low complexity" evidence="1">
    <location>
        <begin position="466"/>
        <end position="478"/>
    </location>
</feature>
<reference evidence="2 3" key="1">
    <citation type="journal article" date="2018" name="Mol. Ecol.">
        <title>The obligate alkalophilic soda-lake fungus Sodiomyces alkalinus has shifted to a protein diet.</title>
        <authorList>
            <person name="Grum-Grzhimaylo A.A."/>
            <person name="Falkoski D.L."/>
            <person name="van den Heuvel J."/>
            <person name="Valero-Jimenez C.A."/>
            <person name="Min B."/>
            <person name="Choi I.G."/>
            <person name="Lipzen A."/>
            <person name="Daum C.G."/>
            <person name="Aanen D.K."/>
            <person name="Tsang A."/>
            <person name="Henrissat B."/>
            <person name="Bilanenko E.N."/>
            <person name="de Vries R.P."/>
            <person name="van Kan J.A.L."/>
            <person name="Grigoriev I.V."/>
            <person name="Debets A.J.M."/>
        </authorList>
    </citation>
    <scope>NUCLEOTIDE SEQUENCE [LARGE SCALE GENOMIC DNA]</scope>
    <source>
        <strain evidence="2 3">F11</strain>
    </source>
</reference>
<dbReference type="GeneID" id="39577659"/>
<dbReference type="PANTHER" id="PTHR42032">
    <property type="entry name" value="YALI0E30679P"/>
    <property type="match status" value="1"/>
</dbReference>